<keyword evidence="5 9" id="KW-0560">Oxidoreductase</keyword>
<feature type="compositionally biased region" description="Low complexity" evidence="10">
    <location>
        <begin position="158"/>
        <end position="168"/>
    </location>
</feature>
<feature type="binding site" evidence="8">
    <location>
        <position position="115"/>
    </location>
    <ligand>
        <name>Fe cation</name>
        <dbReference type="ChEBI" id="CHEBI:24875"/>
        <note>catalytic</note>
    </ligand>
</feature>
<keyword evidence="3 8" id="KW-0479">Metal-binding</keyword>
<gene>
    <name evidence="11" type="ORF">INT45_005093</name>
</gene>
<evidence type="ECO:0000256" key="4">
    <source>
        <dbReference type="ARBA" id="ARBA00022964"/>
    </source>
</evidence>
<dbReference type="EMBL" id="JAEPRB010000015">
    <property type="protein sequence ID" value="KAG2226607.1"/>
    <property type="molecule type" value="Genomic_DNA"/>
</dbReference>
<dbReference type="AlphaFoldDB" id="A0A8H7SC46"/>
<feature type="binding site" evidence="8">
    <location>
        <position position="117"/>
    </location>
    <ligand>
        <name>Fe cation</name>
        <dbReference type="ChEBI" id="CHEBI:24875"/>
        <note>catalytic</note>
    </ligand>
</feature>
<evidence type="ECO:0000256" key="3">
    <source>
        <dbReference type="ARBA" id="ARBA00022723"/>
    </source>
</evidence>
<dbReference type="InterPro" id="IPR010300">
    <property type="entry name" value="CDO_1"/>
</dbReference>
<feature type="binding site" evidence="8">
    <location>
        <position position="211"/>
    </location>
    <ligand>
        <name>Fe cation</name>
        <dbReference type="ChEBI" id="CHEBI:24875"/>
        <note>catalytic</note>
    </ligand>
</feature>
<sequence length="265" mass="29623">MVPPQTPQIAHIMTQIHENDNKKIVKNPKEPLSLDQLVKNIHQALGPDGGLDSDHIDANEILKLMEEYSSNSTDWNKYTIFDHSRAYTRNLIDDGNGKFNLMILAWSKGQQSPIHDHAGSHCIMKILDGELQETQYKWPESSNIGNSNKDDDECNGKSLSSSSSVESSDITEAVQNSSSSAEFKGNPLKTRKCTRLRPNEVAYIHDKIGLHRISNPDNDRGAVSLHLYTPPYQVCKTFEENTGRSRMGGKCTFYSIGGNRCTDKS</sequence>
<evidence type="ECO:0000256" key="7">
    <source>
        <dbReference type="PIRSR" id="PIRSR610300-50"/>
    </source>
</evidence>
<comment type="caution">
    <text evidence="11">The sequence shown here is derived from an EMBL/GenBank/DDBJ whole genome shotgun (WGS) entry which is preliminary data.</text>
</comment>
<dbReference type="Proteomes" id="UP000646827">
    <property type="component" value="Unassembled WGS sequence"/>
</dbReference>
<evidence type="ECO:0000313" key="12">
    <source>
        <dbReference type="Proteomes" id="UP000646827"/>
    </source>
</evidence>
<reference evidence="11 12" key="1">
    <citation type="submission" date="2020-12" db="EMBL/GenBank/DDBJ databases">
        <title>Metabolic potential, ecology and presence of endohyphal bacteria is reflected in genomic diversity of Mucoromycotina.</title>
        <authorList>
            <person name="Muszewska A."/>
            <person name="Okrasinska A."/>
            <person name="Steczkiewicz K."/>
            <person name="Drgas O."/>
            <person name="Orlowska M."/>
            <person name="Perlinska-Lenart U."/>
            <person name="Aleksandrzak-Piekarczyk T."/>
            <person name="Szatraj K."/>
            <person name="Zielenkiewicz U."/>
            <person name="Pilsyk S."/>
            <person name="Malc E."/>
            <person name="Mieczkowski P."/>
            <person name="Kruszewska J.S."/>
            <person name="Biernat P."/>
            <person name="Pawlowska J."/>
        </authorList>
    </citation>
    <scope>NUCLEOTIDE SEQUENCE [LARGE SCALE GENOMIC DNA]</scope>
    <source>
        <strain evidence="11 12">CBS 142.35</strain>
    </source>
</reference>
<keyword evidence="12" id="KW-1185">Reference proteome</keyword>
<evidence type="ECO:0000256" key="8">
    <source>
        <dbReference type="PIRSR" id="PIRSR610300-51"/>
    </source>
</evidence>
<organism evidence="11 12">
    <name type="scientific">Circinella minor</name>
    <dbReference type="NCBI Taxonomy" id="1195481"/>
    <lineage>
        <taxon>Eukaryota</taxon>
        <taxon>Fungi</taxon>
        <taxon>Fungi incertae sedis</taxon>
        <taxon>Mucoromycota</taxon>
        <taxon>Mucoromycotina</taxon>
        <taxon>Mucoromycetes</taxon>
        <taxon>Mucorales</taxon>
        <taxon>Lichtheimiaceae</taxon>
        <taxon>Circinella</taxon>
    </lineage>
</organism>
<dbReference type="InterPro" id="IPR014710">
    <property type="entry name" value="RmlC-like_jellyroll"/>
</dbReference>
<accession>A0A8H7SC46</accession>
<dbReference type="GO" id="GO:0008198">
    <property type="term" value="F:ferrous iron binding"/>
    <property type="evidence" value="ECO:0007669"/>
    <property type="project" value="TreeGrafter"/>
</dbReference>
<protein>
    <recommendedName>
        <fullName evidence="2 9">Cysteine dioxygenase</fullName>
        <ecNumber evidence="2 9">1.13.11.20</ecNumber>
    </recommendedName>
</protein>
<proteinExistence type="inferred from homology"/>
<dbReference type="Gene3D" id="2.60.120.10">
    <property type="entry name" value="Jelly Rolls"/>
    <property type="match status" value="1"/>
</dbReference>
<feature type="region of interest" description="Disordered" evidence="10">
    <location>
        <begin position="139"/>
        <end position="186"/>
    </location>
</feature>
<dbReference type="GO" id="GO:0017172">
    <property type="term" value="F:cysteine dioxygenase activity"/>
    <property type="evidence" value="ECO:0007669"/>
    <property type="project" value="UniProtKB-UniRule"/>
</dbReference>
<evidence type="ECO:0000256" key="1">
    <source>
        <dbReference type="ARBA" id="ARBA00006622"/>
    </source>
</evidence>
<evidence type="ECO:0000313" key="11">
    <source>
        <dbReference type="EMBL" id="KAG2226607.1"/>
    </source>
</evidence>
<name>A0A8H7SC46_9FUNG</name>
<dbReference type="CDD" id="cd10548">
    <property type="entry name" value="cupin_CDO"/>
    <property type="match status" value="1"/>
</dbReference>
<comment type="catalytic activity">
    <reaction evidence="9">
        <text>L-cysteine + O2 = 3-sulfino-L-alanine + H(+)</text>
        <dbReference type="Rhea" id="RHEA:20441"/>
        <dbReference type="ChEBI" id="CHEBI:15378"/>
        <dbReference type="ChEBI" id="CHEBI:15379"/>
        <dbReference type="ChEBI" id="CHEBI:35235"/>
        <dbReference type="ChEBI" id="CHEBI:61085"/>
        <dbReference type="EC" id="1.13.11.20"/>
    </reaction>
</comment>
<evidence type="ECO:0000256" key="5">
    <source>
        <dbReference type="ARBA" id="ARBA00023002"/>
    </source>
</evidence>
<dbReference type="PANTHER" id="PTHR12918:SF1">
    <property type="entry name" value="CYSTEINE DIOXYGENASE TYPE 1"/>
    <property type="match status" value="1"/>
</dbReference>
<dbReference type="OrthoDB" id="543511at2759"/>
<keyword evidence="4 9" id="KW-0223">Dioxygenase</keyword>
<dbReference type="PANTHER" id="PTHR12918">
    <property type="entry name" value="CYSTEINE DIOXYGENASE"/>
    <property type="match status" value="1"/>
</dbReference>
<keyword evidence="6 8" id="KW-0408">Iron</keyword>
<dbReference type="InterPro" id="IPR011051">
    <property type="entry name" value="RmlC_Cupin_sf"/>
</dbReference>
<dbReference type="EC" id="1.13.11.20" evidence="2 9"/>
<dbReference type="SUPFAM" id="SSF51182">
    <property type="entry name" value="RmlC-like cupins"/>
    <property type="match status" value="1"/>
</dbReference>
<comment type="similarity">
    <text evidence="1 9">Belongs to the cysteine dioxygenase family.</text>
</comment>
<dbReference type="Pfam" id="PF05995">
    <property type="entry name" value="CDO_I"/>
    <property type="match status" value="1"/>
</dbReference>
<evidence type="ECO:0000256" key="10">
    <source>
        <dbReference type="SAM" id="MobiDB-lite"/>
    </source>
</evidence>
<comment type="cofactor">
    <cofactor evidence="9">
        <name>Fe cation</name>
        <dbReference type="ChEBI" id="CHEBI:24875"/>
    </cofactor>
    <text evidence="9">Binds 1 Fe cation per subunit.</text>
</comment>
<feature type="cross-link" description="3'-(S-cysteinyl)-tyrosine (Cys-Tyr)" evidence="7">
    <location>
        <begin position="122"/>
        <end position="228"/>
    </location>
</feature>
<evidence type="ECO:0000256" key="2">
    <source>
        <dbReference type="ARBA" id="ARBA00013133"/>
    </source>
</evidence>
<dbReference type="GO" id="GO:0019448">
    <property type="term" value="P:L-cysteine catabolic process"/>
    <property type="evidence" value="ECO:0007669"/>
    <property type="project" value="TreeGrafter"/>
</dbReference>
<evidence type="ECO:0000256" key="6">
    <source>
        <dbReference type="ARBA" id="ARBA00023004"/>
    </source>
</evidence>
<evidence type="ECO:0000256" key="9">
    <source>
        <dbReference type="RuleBase" id="RU366010"/>
    </source>
</evidence>
<keyword evidence="7" id="KW-0883">Thioether bond</keyword>